<gene>
    <name evidence="7" type="primary">SLIT2</name>
    <name evidence="7" type="ORF">BLAG_LOCUS10664</name>
</gene>
<feature type="transmembrane region" description="Helical" evidence="4">
    <location>
        <begin position="213"/>
        <end position="234"/>
    </location>
</feature>
<evidence type="ECO:0000256" key="3">
    <source>
        <dbReference type="ARBA" id="ARBA00022737"/>
    </source>
</evidence>
<name>A0A8J9Z9Y0_BRALA</name>
<dbReference type="Gene3D" id="1.10.533.10">
    <property type="entry name" value="Death Domain, Fas"/>
    <property type="match status" value="1"/>
</dbReference>
<keyword evidence="4" id="KW-0472">Membrane</keyword>
<protein>
    <submittedName>
        <fullName evidence="7">SLIT2 protein</fullName>
    </submittedName>
</protein>
<dbReference type="SMART" id="SM00005">
    <property type="entry name" value="DEATH"/>
    <property type="match status" value="1"/>
</dbReference>
<dbReference type="InterPro" id="IPR000372">
    <property type="entry name" value="LRRNT"/>
</dbReference>
<dbReference type="InterPro" id="IPR032675">
    <property type="entry name" value="LRR_dom_sf"/>
</dbReference>
<dbReference type="Gene3D" id="3.80.10.10">
    <property type="entry name" value="Ribonuclease Inhibitor"/>
    <property type="match status" value="1"/>
</dbReference>
<sequence length="344" mass="39092">MSMWHMHWLVVFVALSVSRTWCASSCPPNCSCEEYVVELNVVCSGNGSKTIPDDLPLDTTYLTLTGFKLPVLDLRVFGGLKKLRGLRLVSDEIAQIEGTLEMFTYLHEVDLSKNKLTSVSPRTFGNTAKSLGLVDLDGNPFHCDAHCGGLLSDSEQCDCSINMFDCICNIEWLKEQVKQRPSVWVGIRCHVPKDADIQNVEIHDYWCKTKWRYLLPIILACVLLTIGLIATLVYKCKKKSRYVHLESLYRHTDQVTEEQLNKLAGKLGKEWESLAIHLGMTKAEVDRIIADNNRNTRVQIFNMLVFWKNEMGEQATVGTLVEQLKSFQLDPEMYEFLDDSSNSD</sequence>
<evidence type="ECO:0000256" key="5">
    <source>
        <dbReference type="SAM" id="SignalP"/>
    </source>
</evidence>
<keyword evidence="8" id="KW-1185">Reference proteome</keyword>
<dbReference type="SUPFAM" id="SSF47986">
    <property type="entry name" value="DEATH domain"/>
    <property type="match status" value="1"/>
</dbReference>
<feature type="domain" description="Death" evidence="6">
    <location>
        <begin position="256"/>
        <end position="340"/>
    </location>
</feature>
<evidence type="ECO:0000313" key="8">
    <source>
        <dbReference type="Proteomes" id="UP000838412"/>
    </source>
</evidence>
<dbReference type="SMART" id="SM00013">
    <property type="entry name" value="LRRNT"/>
    <property type="match status" value="1"/>
</dbReference>
<dbReference type="SUPFAM" id="SSF52058">
    <property type="entry name" value="L domain-like"/>
    <property type="match status" value="1"/>
</dbReference>
<dbReference type="GO" id="GO:0007165">
    <property type="term" value="P:signal transduction"/>
    <property type="evidence" value="ECO:0007669"/>
    <property type="project" value="InterPro"/>
</dbReference>
<dbReference type="GO" id="GO:0005886">
    <property type="term" value="C:plasma membrane"/>
    <property type="evidence" value="ECO:0007669"/>
    <property type="project" value="TreeGrafter"/>
</dbReference>
<dbReference type="Pfam" id="PF00531">
    <property type="entry name" value="Death"/>
    <property type="match status" value="1"/>
</dbReference>
<dbReference type="InterPro" id="IPR011029">
    <property type="entry name" value="DEATH-like_dom_sf"/>
</dbReference>
<reference evidence="7" key="1">
    <citation type="submission" date="2022-01" db="EMBL/GenBank/DDBJ databases">
        <authorList>
            <person name="Braso-Vives M."/>
        </authorList>
    </citation>
    <scope>NUCLEOTIDE SEQUENCE</scope>
</reference>
<evidence type="ECO:0000256" key="4">
    <source>
        <dbReference type="SAM" id="Phobius"/>
    </source>
</evidence>
<dbReference type="PROSITE" id="PS50017">
    <property type="entry name" value="DEATH_DOMAIN"/>
    <property type="match status" value="1"/>
</dbReference>
<keyword evidence="4" id="KW-0812">Transmembrane</keyword>
<dbReference type="OrthoDB" id="10058437at2759"/>
<dbReference type="InterPro" id="IPR000488">
    <property type="entry name" value="Death_dom"/>
</dbReference>
<feature type="signal peptide" evidence="5">
    <location>
        <begin position="1"/>
        <end position="22"/>
    </location>
</feature>
<organism evidence="7 8">
    <name type="scientific">Branchiostoma lanceolatum</name>
    <name type="common">Common lancelet</name>
    <name type="synonym">Amphioxus lanceolatum</name>
    <dbReference type="NCBI Taxonomy" id="7740"/>
    <lineage>
        <taxon>Eukaryota</taxon>
        <taxon>Metazoa</taxon>
        <taxon>Chordata</taxon>
        <taxon>Cephalochordata</taxon>
        <taxon>Leptocardii</taxon>
        <taxon>Amphioxiformes</taxon>
        <taxon>Branchiostomatidae</taxon>
        <taxon>Branchiostoma</taxon>
    </lineage>
</organism>
<dbReference type="EMBL" id="OV696702">
    <property type="protein sequence ID" value="CAH1249626.1"/>
    <property type="molecule type" value="Genomic_DNA"/>
</dbReference>
<keyword evidence="4" id="KW-1133">Transmembrane helix</keyword>
<dbReference type="AlphaFoldDB" id="A0A8J9Z9Y0"/>
<feature type="chain" id="PRO_5035452769" evidence="5">
    <location>
        <begin position="23"/>
        <end position="344"/>
    </location>
</feature>
<evidence type="ECO:0000313" key="7">
    <source>
        <dbReference type="EMBL" id="CAH1249626.1"/>
    </source>
</evidence>
<keyword evidence="3" id="KW-0677">Repeat</keyword>
<evidence type="ECO:0000259" key="6">
    <source>
        <dbReference type="PROSITE" id="PS50017"/>
    </source>
</evidence>
<evidence type="ECO:0000256" key="1">
    <source>
        <dbReference type="ARBA" id="ARBA00022614"/>
    </source>
</evidence>
<keyword evidence="2 5" id="KW-0732">Signal</keyword>
<dbReference type="PANTHER" id="PTHR24369:SF210">
    <property type="entry name" value="CHAOPTIN-RELATED"/>
    <property type="match status" value="1"/>
</dbReference>
<evidence type="ECO:0000256" key="2">
    <source>
        <dbReference type="ARBA" id="ARBA00022729"/>
    </source>
</evidence>
<accession>A0A8J9Z9Y0</accession>
<proteinExistence type="predicted"/>
<dbReference type="InterPro" id="IPR050541">
    <property type="entry name" value="LRR_TM_domain-containing"/>
</dbReference>
<dbReference type="PANTHER" id="PTHR24369">
    <property type="entry name" value="ANTIGEN BSP, PUTATIVE-RELATED"/>
    <property type="match status" value="1"/>
</dbReference>
<keyword evidence="1" id="KW-0433">Leucine-rich repeat</keyword>
<dbReference type="Proteomes" id="UP000838412">
    <property type="component" value="Chromosome 17"/>
</dbReference>